<reference evidence="1 2" key="1">
    <citation type="submission" date="2020-08" db="EMBL/GenBank/DDBJ databases">
        <title>The Agave Microbiome: Exploring the role of microbial communities in plant adaptations to desert environments.</title>
        <authorList>
            <person name="Partida-Martinez L.P."/>
        </authorList>
    </citation>
    <scope>NUCLEOTIDE SEQUENCE [LARGE SCALE GENOMIC DNA]</scope>
    <source>
        <strain evidence="1 2">AT3.9</strain>
    </source>
</reference>
<evidence type="ECO:0000313" key="1">
    <source>
        <dbReference type="EMBL" id="MBB3017635.1"/>
    </source>
</evidence>
<sequence length="95" mass="10644">MARNTTKKPTYRDLERKVMELNGQLAYVYAFASKDIAKASTDHLMASGVLLQLTVLGGREIIKPVVIRDGLSHETIEALKKDLARSFELATHYKP</sequence>
<organism evidence="1 2">
    <name type="scientific">Microvirga lupini</name>
    <dbReference type="NCBI Taxonomy" id="420324"/>
    <lineage>
        <taxon>Bacteria</taxon>
        <taxon>Pseudomonadati</taxon>
        <taxon>Pseudomonadota</taxon>
        <taxon>Alphaproteobacteria</taxon>
        <taxon>Hyphomicrobiales</taxon>
        <taxon>Methylobacteriaceae</taxon>
        <taxon>Microvirga</taxon>
    </lineage>
</organism>
<gene>
    <name evidence="1" type="ORF">FHR70_000675</name>
</gene>
<proteinExistence type="predicted"/>
<comment type="caution">
    <text evidence="1">The sequence shown here is derived from an EMBL/GenBank/DDBJ whole genome shotgun (WGS) entry which is preliminary data.</text>
</comment>
<keyword evidence="2" id="KW-1185">Reference proteome</keyword>
<dbReference type="Proteomes" id="UP000532010">
    <property type="component" value="Unassembled WGS sequence"/>
</dbReference>
<dbReference type="RefSeq" id="WP_183447105.1">
    <property type="nucleotide sequence ID" value="NZ_JACHWB010000001.1"/>
</dbReference>
<protein>
    <submittedName>
        <fullName evidence="1">Uncharacterized protein</fullName>
    </submittedName>
</protein>
<name>A0A7W4VI41_9HYPH</name>
<evidence type="ECO:0000313" key="2">
    <source>
        <dbReference type="Proteomes" id="UP000532010"/>
    </source>
</evidence>
<accession>A0A7W4VI41</accession>
<dbReference type="EMBL" id="JACHWB010000001">
    <property type="protein sequence ID" value="MBB3017635.1"/>
    <property type="molecule type" value="Genomic_DNA"/>
</dbReference>
<dbReference type="AlphaFoldDB" id="A0A7W4VI41"/>